<dbReference type="AlphaFoldDB" id="A0A4P5NLK1"/>
<keyword evidence="1" id="KW-0472">Membrane</keyword>
<feature type="transmembrane region" description="Helical" evidence="1">
    <location>
        <begin position="15"/>
        <end position="33"/>
    </location>
</feature>
<dbReference type="OrthoDB" id="7284504at2"/>
<accession>A0A4P5NLK1</accession>
<keyword evidence="3" id="KW-1185">Reference proteome</keyword>
<keyword evidence="1" id="KW-1133">Transmembrane helix</keyword>
<dbReference type="EMBL" id="BDLU01000015">
    <property type="protein sequence ID" value="GCE82498.1"/>
    <property type="molecule type" value="Genomic_DNA"/>
</dbReference>
<dbReference type="Proteomes" id="UP000315095">
    <property type="component" value="Unassembled WGS sequence"/>
</dbReference>
<reference evidence="3" key="1">
    <citation type="submission" date="2017-01" db="EMBL/GenBank/DDBJ databases">
        <title>Komagataeibacter sp. MSKU9 whole genome sequencing project.</title>
        <authorList>
            <person name="Matsutani M."/>
            <person name="Naloka K."/>
            <person name="Theeragool G."/>
            <person name="Yakushi T."/>
            <person name="Matsushita K."/>
        </authorList>
    </citation>
    <scope>NUCLEOTIDE SEQUENCE [LARGE SCALE GENOMIC DNA]</scope>
    <source>
        <strain evidence="3">MSKU9</strain>
    </source>
</reference>
<gene>
    <name evidence="2" type="ORF">MSKU9_0639</name>
</gene>
<evidence type="ECO:0000313" key="3">
    <source>
        <dbReference type="Proteomes" id="UP000315095"/>
    </source>
</evidence>
<sequence length="108" mass="12702">MNIFPKTFKRQNREIFIYYIVIILISPTMAMAADRYPPDVTTFLHDAEICQYLGGEWDSTLPDDRKKDLTEEIGSRCDTIYEKQKSLRNKYSHDKNILSIINVYDFGN</sequence>
<keyword evidence="1" id="KW-0812">Transmembrane</keyword>
<comment type="caution">
    <text evidence="2">The sequence shown here is derived from an EMBL/GenBank/DDBJ whole genome shotgun (WGS) entry which is preliminary data.</text>
</comment>
<protein>
    <submittedName>
        <fullName evidence="2">Uncharacterized protein</fullName>
    </submittedName>
</protein>
<organism evidence="2 3">
    <name type="scientific">Komagataeibacter diospyri</name>
    <dbReference type="NCBI Taxonomy" id="1932662"/>
    <lineage>
        <taxon>Bacteria</taxon>
        <taxon>Pseudomonadati</taxon>
        <taxon>Pseudomonadota</taxon>
        <taxon>Alphaproteobacteria</taxon>
        <taxon>Acetobacterales</taxon>
        <taxon>Acetobacteraceae</taxon>
        <taxon>Komagataeibacter</taxon>
    </lineage>
</organism>
<name>A0A4P5NLK1_9PROT</name>
<evidence type="ECO:0000256" key="1">
    <source>
        <dbReference type="SAM" id="Phobius"/>
    </source>
</evidence>
<proteinExistence type="predicted"/>
<evidence type="ECO:0000313" key="2">
    <source>
        <dbReference type="EMBL" id="GCE82498.1"/>
    </source>
</evidence>
<dbReference type="RefSeq" id="WP_141259908.1">
    <property type="nucleotide sequence ID" value="NZ_BDLU01000015.1"/>
</dbReference>